<accession>A0A699X514</accession>
<proteinExistence type="predicted"/>
<name>A0A699X514_TANCI</name>
<dbReference type="EMBL" id="BKCJ011779500">
    <property type="protein sequence ID" value="GFD52221.1"/>
    <property type="molecule type" value="Genomic_DNA"/>
</dbReference>
<protein>
    <submittedName>
        <fullName evidence="1">Uncharacterized protein</fullName>
    </submittedName>
</protein>
<gene>
    <name evidence="1" type="ORF">Tci_924190</name>
</gene>
<organism evidence="1">
    <name type="scientific">Tanacetum cinerariifolium</name>
    <name type="common">Dalmatian daisy</name>
    <name type="synonym">Chrysanthemum cinerariifolium</name>
    <dbReference type="NCBI Taxonomy" id="118510"/>
    <lineage>
        <taxon>Eukaryota</taxon>
        <taxon>Viridiplantae</taxon>
        <taxon>Streptophyta</taxon>
        <taxon>Embryophyta</taxon>
        <taxon>Tracheophyta</taxon>
        <taxon>Spermatophyta</taxon>
        <taxon>Magnoliopsida</taxon>
        <taxon>eudicotyledons</taxon>
        <taxon>Gunneridae</taxon>
        <taxon>Pentapetalae</taxon>
        <taxon>asterids</taxon>
        <taxon>campanulids</taxon>
        <taxon>Asterales</taxon>
        <taxon>Asteraceae</taxon>
        <taxon>Asteroideae</taxon>
        <taxon>Anthemideae</taxon>
        <taxon>Anthemidinae</taxon>
        <taxon>Tanacetum</taxon>
    </lineage>
</organism>
<dbReference type="AlphaFoldDB" id="A0A699X514"/>
<reference evidence="1" key="1">
    <citation type="journal article" date="2019" name="Sci. Rep.">
        <title>Draft genome of Tanacetum cinerariifolium, the natural source of mosquito coil.</title>
        <authorList>
            <person name="Yamashiro T."/>
            <person name="Shiraishi A."/>
            <person name="Satake H."/>
            <person name="Nakayama K."/>
        </authorList>
    </citation>
    <scope>NUCLEOTIDE SEQUENCE</scope>
</reference>
<sequence>MVEKSKLDEDKEGKAIDSSHYRVSGSTYRKVLTCGQKDLSIPTRNHQSGSMVFEGFFDYLNKICRCGSCQLSRYMP</sequence>
<evidence type="ECO:0000313" key="1">
    <source>
        <dbReference type="EMBL" id="GFD52221.1"/>
    </source>
</evidence>
<comment type="caution">
    <text evidence="1">The sequence shown here is derived from an EMBL/GenBank/DDBJ whole genome shotgun (WGS) entry which is preliminary data.</text>
</comment>